<dbReference type="AlphaFoldDB" id="A0A553E8K9"/>
<evidence type="ECO:0000256" key="2">
    <source>
        <dbReference type="ARBA" id="ARBA00004814"/>
    </source>
</evidence>
<dbReference type="EC" id="1.13.12.3" evidence="4"/>
<reference evidence="11 12" key="1">
    <citation type="submission" date="2019-07" db="EMBL/GenBank/DDBJ databases">
        <title>Novel species of Flavobacterium.</title>
        <authorList>
            <person name="Liu Q."/>
            <person name="Xin Y.-H."/>
        </authorList>
    </citation>
    <scope>NUCLEOTIDE SEQUENCE [LARGE SCALE GENOMIC DNA]</scope>
    <source>
        <strain evidence="11 12">LB1R34</strain>
    </source>
</reference>
<proteinExistence type="inferred from homology"/>
<organism evidence="11 12">
    <name type="scientific">Flavobacterium restrictum</name>
    <dbReference type="NCBI Taxonomy" id="2594428"/>
    <lineage>
        <taxon>Bacteria</taxon>
        <taxon>Pseudomonadati</taxon>
        <taxon>Bacteroidota</taxon>
        <taxon>Flavobacteriia</taxon>
        <taxon>Flavobacteriales</taxon>
        <taxon>Flavobacteriaceae</taxon>
        <taxon>Flavobacterium</taxon>
    </lineage>
</organism>
<evidence type="ECO:0000256" key="8">
    <source>
        <dbReference type="ARBA" id="ARBA00047321"/>
    </source>
</evidence>
<comment type="cofactor">
    <cofactor evidence="1">
        <name>FAD</name>
        <dbReference type="ChEBI" id="CHEBI:57692"/>
    </cofactor>
</comment>
<evidence type="ECO:0000313" key="11">
    <source>
        <dbReference type="EMBL" id="TRX41322.1"/>
    </source>
</evidence>
<evidence type="ECO:0000256" key="6">
    <source>
        <dbReference type="ARBA" id="ARBA00023002"/>
    </source>
</evidence>
<dbReference type="EMBL" id="VJZT01000003">
    <property type="protein sequence ID" value="TRX41322.1"/>
    <property type="molecule type" value="Genomic_DNA"/>
</dbReference>
<dbReference type="RefSeq" id="WP_144255510.1">
    <property type="nucleotide sequence ID" value="NZ_VJZT01000003.1"/>
</dbReference>
<evidence type="ECO:0000313" key="12">
    <source>
        <dbReference type="Proteomes" id="UP000316371"/>
    </source>
</evidence>
<evidence type="ECO:0000259" key="10">
    <source>
        <dbReference type="Pfam" id="PF01593"/>
    </source>
</evidence>
<dbReference type="GO" id="GO:0009851">
    <property type="term" value="P:auxin biosynthetic process"/>
    <property type="evidence" value="ECO:0007669"/>
    <property type="project" value="UniProtKB-KW"/>
</dbReference>
<keyword evidence="6" id="KW-0560">Oxidoreductase</keyword>
<dbReference type="Gene3D" id="1.10.405.10">
    <property type="entry name" value="Guanine Nucleotide Dissociation Inhibitor, domain 1"/>
    <property type="match status" value="1"/>
</dbReference>
<accession>A0A553E8K9</accession>
<comment type="similarity">
    <text evidence="3">Belongs to the tryptophan 2-monooxygenase family.</text>
</comment>
<dbReference type="InterPro" id="IPR001613">
    <property type="entry name" value="Flavin_amine_oxidase"/>
</dbReference>
<evidence type="ECO:0000256" key="4">
    <source>
        <dbReference type="ARBA" id="ARBA00012535"/>
    </source>
</evidence>
<dbReference type="Gene3D" id="3.50.50.60">
    <property type="entry name" value="FAD/NAD(P)-binding domain"/>
    <property type="match status" value="1"/>
</dbReference>
<keyword evidence="7" id="KW-0073">Auxin biosynthesis</keyword>
<dbReference type="GO" id="GO:0050361">
    <property type="term" value="F:tryptophan 2-monooxygenase activity"/>
    <property type="evidence" value="ECO:0007669"/>
    <property type="project" value="UniProtKB-EC"/>
</dbReference>
<keyword evidence="12" id="KW-1185">Reference proteome</keyword>
<dbReference type="OrthoDB" id="56323at2"/>
<evidence type="ECO:0000256" key="3">
    <source>
        <dbReference type="ARBA" id="ARBA00005833"/>
    </source>
</evidence>
<comment type="catalytic activity">
    <reaction evidence="8">
        <text>L-tryptophan + O2 = indole-3-acetamide + CO2 + H2O</text>
        <dbReference type="Rhea" id="RHEA:16165"/>
        <dbReference type="ChEBI" id="CHEBI:15377"/>
        <dbReference type="ChEBI" id="CHEBI:15379"/>
        <dbReference type="ChEBI" id="CHEBI:16031"/>
        <dbReference type="ChEBI" id="CHEBI:16526"/>
        <dbReference type="ChEBI" id="CHEBI:57912"/>
        <dbReference type="EC" id="1.13.12.3"/>
    </reaction>
</comment>
<dbReference type="Gene3D" id="3.90.660.10">
    <property type="match status" value="1"/>
</dbReference>
<feature type="domain" description="Amine oxidase" evidence="10">
    <location>
        <begin position="101"/>
        <end position="551"/>
    </location>
</feature>
<comment type="caution">
    <text evidence="11">The sequence shown here is derived from an EMBL/GenBank/DDBJ whole genome shotgun (WGS) entry which is preliminary data.</text>
</comment>
<sequence>MKNPKSTVLKNILLNLKMAQFSNENPEIEVEKIIAFKNADAVTRRKFVADVAKFGLLTGVIGTSIISCKKENTPEKTIISDEGEGIANANDKKVVVVGAGMAGLNAAYQLSKAGINATVYEGSFRVGGRILTHYNDALQMGIHPEFGGDFIDTTHADMIALSKEFNLELIDMYAESKAAGLVHETFFFDGRHIPEEEIIKEFKKIAPKLHKDTESLGEDYDTPAALILDKTSLKEYIKSLKCAPWLKEALTAAYLAEFGLDTSEQSAINMLDMIDTDTSEGFKIFGDSDEKYRIKAGNSKLIENIASKLPKPVVLNSMLTAITKKEEKYILSFKGKQDVEADFVILTLPFTMLRDVQLDLPDMTPEKKNSIQELGYGQNNKLFLGYQNRPWREGKNKFYGYLFHKDIHDGWDSSSIKSVESNKGVYCCFFGGDESIRLAKVAINNKYAPANHIWKTDLPQAEINKYIGTMETVFPGSKKAYVGKHVFAAWSTYPWVKASYTCPKVGQWNTAMLHTQESIGNVFFAGEHCSVEFQGYMNGAAETGRVAAEEIVKLINKKV</sequence>
<gene>
    <name evidence="11" type="ORF">FNW21_04280</name>
</gene>
<evidence type="ECO:0000256" key="7">
    <source>
        <dbReference type="ARBA" id="ARBA00023070"/>
    </source>
</evidence>
<dbReference type="Proteomes" id="UP000316371">
    <property type="component" value="Unassembled WGS sequence"/>
</dbReference>
<dbReference type="PANTHER" id="PTHR10742:SF410">
    <property type="entry name" value="LYSINE-SPECIFIC HISTONE DEMETHYLASE 2"/>
    <property type="match status" value="1"/>
</dbReference>
<dbReference type="SUPFAM" id="SSF51905">
    <property type="entry name" value="FAD/NAD(P)-binding domain"/>
    <property type="match status" value="1"/>
</dbReference>
<dbReference type="SUPFAM" id="SSF54373">
    <property type="entry name" value="FAD-linked reductases, C-terminal domain"/>
    <property type="match status" value="1"/>
</dbReference>
<evidence type="ECO:0000256" key="1">
    <source>
        <dbReference type="ARBA" id="ARBA00001974"/>
    </source>
</evidence>
<dbReference type="InterPro" id="IPR036188">
    <property type="entry name" value="FAD/NAD-bd_sf"/>
</dbReference>
<evidence type="ECO:0000256" key="5">
    <source>
        <dbReference type="ARBA" id="ARBA00017871"/>
    </source>
</evidence>
<dbReference type="InterPro" id="IPR002937">
    <property type="entry name" value="Amino_oxidase"/>
</dbReference>
<dbReference type="PANTHER" id="PTHR10742">
    <property type="entry name" value="FLAVIN MONOAMINE OXIDASE"/>
    <property type="match status" value="1"/>
</dbReference>
<name>A0A553E8K9_9FLAO</name>
<dbReference type="PRINTS" id="PR00757">
    <property type="entry name" value="AMINEOXDASEF"/>
</dbReference>
<feature type="binding site" evidence="9">
    <location>
        <position position="429"/>
    </location>
    <ligand>
        <name>substrate</name>
    </ligand>
</feature>
<dbReference type="Pfam" id="PF01593">
    <property type="entry name" value="Amino_oxidase"/>
    <property type="match status" value="1"/>
</dbReference>
<dbReference type="InterPro" id="IPR050281">
    <property type="entry name" value="Flavin_monoamine_oxidase"/>
</dbReference>
<protein>
    <recommendedName>
        <fullName evidence="5">Tryptophan 2-monooxygenase</fullName>
        <ecNumber evidence="4">1.13.12.3</ecNumber>
    </recommendedName>
</protein>
<evidence type="ECO:0000256" key="9">
    <source>
        <dbReference type="PIRSR" id="PIRSR601613-1"/>
    </source>
</evidence>
<comment type="pathway">
    <text evidence="2">Plant hormone metabolism; auxin biosynthesis.</text>
</comment>